<dbReference type="AlphaFoldDB" id="Q166N9"/>
<feature type="transmembrane region" description="Helical" evidence="2">
    <location>
        <begin position="201"/>
        <end position="220"/>
    </location>
</feature>
<accession>Q166N9</accession>
<dbReference type="KEGG" id="rde:RD1_2494"/>
<feature type="transmembrane region" description="Helical" evidence="2">
    <location>
        <begin position="165"/>
        <end position="189"/>
    </location>
</feature>
<keyword evidence="2" id="KW-0812">Transmembrane</keyword>
<dbReference type="eggNOG" id="ENOG502ZR19">
    <property type="taxonomic scope" value="Bacteria"/>
</dbReference>
<keyword evidence="2" id="KW-1133">Transmembrane helix</keyword>
<sequence>MTAPHAPSTAVPPPNSDLRIHPPQSERNDMTDFLVFYVRTFAVALPLIAIAILMIGAGRANLTAGQTGVAITVAAFLFGLWFAIVVPPSESNVLNVPPTLQDPPIVLAFLFGGAVIVWGLAWLTPLGRRISMATPLAAIAAFQIPRVMGAVFLIGWLGGSIPAEFALPAGLGDIWAGIAGWQASTALASGAANAKKLLMRANVIGILDFVFAVALGIMTSEGFAHLLSQDAPNIVNDHPLALFPAFFVPIFLGFHLISISKLRAERRCERTTGA</sequence>
<dbReference type="EMBL" id="CP000362">
    <property type="protein sequence ID" value="ABG32054.1"/>
    <property type="molecule type" value="Genomic_DNA"/>
</dbReference>
<evidence type="ECO:0000256" key="1">
    <source>
        <dbReference type="SAM" id="MobiDB-lite"/>
    </source>
</evidence>
<feature type="transmembrane region" description="Helical" evidence="2">
    <location>
        <begin position="105"/>
        <end position="124"/>
    </location>
</feature>
<name>Q166N9_ROSDO</name>
<organism evidence="3 4">
    <name type="scientific">Roseobacter denitrificans (strain ATCC 33942 / OCh 114)</name>
    <name type="common">Erythrobacter sp. (strain OCh 114)</name>
    <name type="synonym">Roseobacter denitrificans</name>
    <dbReference type="NCBI Taxonomy" id="375451"/>
    <lineage>
        <taxon>Bacteria</taxon>
        <taxon>Pseudomonadati</taxon>
        <taxon>Pseudomonadota</taxon>
        <taxon>Alphaproteobacteria</taxon>
        <taxon>Rhodobacterales</taxon>
        <taxon>Roseobacteraceae</taxon>
        <taxon>Roseobacter</taxon>
    </lineage>
</organism>
<feature type="region of interest" description="Disordered" evidence="1">
    <location>
        <begin position="1"/>
        <end position="23"/>
    </location>
</feature>
<evidence type="ECO:0000313" key="3">
    <source>
        <dbReference type="EMBL" id="ABG32054.1"/>
    </source>
</evidence>
<keyword evidence="4" id="KW-1185">Reference proteome</keyword>
<reference evidence="3 4" key="1">
    <citation type="journal article" date="2007" name="J. Bacteriol.">
        <title>The complete genome sequence of Roseobacter denitrificans reveals a mixotrophic rather than photosynthetic metabolism.</title>
        <authorList>
            <person name="Swingley W.D."/>
            <person name="Sadekar S."/>
            <person name="Mastrian S.D."/>
            <person name="Matthies H.J."/>
            <person name="Hao J."/>
            <person name="Ramos H."/>
            <person name="Acharya C.R."/>
            <person name="Conrad A.L."/>
            <person name="Taylor H.L."/>
            <person name="Dejesa L.C."/>
            <person name="Shah M.K."/>
            <person name="O'huallachain M.E."/>
            <person name="Lince M.T."/>
            <person name="Blankenship R.E."/>
            <person name="Beatty J.T."/>
            <person name="Touchman J.W."/>
        </authorList>
    </citation>
    <scope>NUCLEOTIDE SEQUENCE [LARGE SCALE GENOMIC DNA]</scope>
    <source>
        <strain evidence="4">ATCC 33942 / OCh 114</strain>
    </source>
</reference>
<dbReference type="HOGENOM" id="CLU_1137370_0_0_5"/>
<evidence type="ECO:0000313" key="4">
    <source>
        <dbReference type="Proteomes" id="UP000007029"/>
    </source>
</evidence>
<feature type="transmembrane region" description="Helical" evidence="2">
    <location>
        <begin position="67"/>
        <end position="85"/>
    </location>
</feature>
<keyword evidence="2" id="KW-0472">Membrane</keyword>
<feature type="transmembrane region" description="Helical" evidence="2">
    <location>
        <begin position="136"/>
        <end position="159"/>
    </location>
</feature>
<gene>
    <name evidence="3" type="ordered locus">RD1_2494</name>
</gene>
<evidence type="ECO:0000256" key="2">
    <source>
        <dbReference type="SAM" id="Phobius"/>
    </source>
</evidence>
<proteinExistence type="predicted"/>
<dbReference type="Proteomes" id="UP000007029">
    <property type="component" value="Chromosome"/>
</dbReference>
<feature type="transmembrane region" description="Helical" evidence="2">
    <location>
        <begin position="240"/>
        <end position="257"/>
    </location>
</feature>
<feature type="transmembrane region" description="Helical" evidence="2">
    <location>
        <begin position="34"/>
        <end position="55"/>
    </location>
</feature>
<protein>
    <submittedName>
        <fullName evidence="3">Uncharacterized protein</fullName>
    </submittedName>
</protein>